<dbReference type="AlphaFoldDB" id="A0A4R4E4L1"/>
<evidence type="ECO:0000313" key="3">
    <source>
        <dbReference type="Proteomes" id="UP000295164"/>
    </source>
</evidence>
<reference evidence="2 3" key="1">
    <citation type="submission" date="2019-03" db="EMBL/GenBank/DDBJ databases">
        <authorList>
            <person name="Kim M.K.M."/>
        </authorList>
    </citation>
    <scope>NUCLEOTIDE SEQUENCE [LARGE SCALE GENOMIC DNA]</scope>
    <source>
        <strain evidence="2 3">17J68-15</strain>
    </source>
</reference>
<evidence type="ECO:0000313" key="2">
    <source>
        <dbReference type="EMBL" id="TCZ74526.1"/>
    </source>
</evidence>
<sequence length="118" mass="13132">MLKRLSIITHKRKKALTALFVALSAAAFATLGDGKAPPVQIGGGTASHRLLSIRPQYAQTRFSLRSGITYQSDRLLDQTPQPFQLMTNTVTYQKGNTTYIIPLKKKPVVLEKVKFNPY</sequence>
<proteinExistence type="predicted"/>
<keyword evidence="1" id="KW-0732">Signal</keyword>
<accession>A0A4R4E4L1</accession>
<dbReference type="Proteomes" id="UP000295164">
    <property type="component" value="Unassembled WGS sequence"/>
</dbReference>
<gene>
    <name evidence="2" type="ORF">E0486_02555</name>
</gene>
<feature type="signal peptide" evidence="1">
    <location>
        <begin position="1"/>
        <end position="29"/>
    </location>
</feature>
<organism evidence="2 3">
    <name type="scientific">Flaviaesturariibacter aridisoli</name>
    <dbReference type="NCBI Taxonomy" id="2545761"/>
    <lineage>
        <taxon>Bacteria</taxon>
        <taxon>Pseudomonadati</taxon>
        <taxon>Bacteroidota</taxon>
        <taxon>Chitinophagia</taxon>
        <taxon>Chitinophagales</taxon>
        <taxon>Chitinophagaceae</taxon>
        <taxon>Flaviaestuariibacter</taxon>
    </lineage>
</organism>
<comment type="caution">
    <text evidence="2">The sequence shown here is derived from an EMBL/GenBank/DDBJ whole genome shotgun (WGS) entry which is preliminary data.</text>
</comment>
<dbReference type="RefSeq" id="WP_131850570.1">
    <property type="nucleotide sequence ID" value="NZ_SKFH01000002.1"/>
</dbReference>
<feature type="chain" id="PRO_5020640884" evidence="1">
    <location>
        <begin position="30"/>
        <end position="118"/>
    </location>
</feature>
<dbReference type="OrthoDB" id="680653at2"/>
<evidence type="ECO:0000256" key="1">
    <source>
        <dbReference type="SAM" id="SignalP"/>
    </source>
</evidence>
<name>A0A4R4E4L1_9BACT</name>
<keyword evidence="3" id="KW-1185">Reference proteome</keyword>
<protein>
    <submittedName>
        <fullName evidence="2">Uncharacterized protein</fullName>
    </submittedName>
</protein>
<dbReference type="EMBL" id="SKFH01000002">
    <property type="protein sequence ID" value="TCZ74526.1"/>
    <property type="molecule type" value="Genomic_DNA"/>
</dbReference>